<evidence type="ECO:0000256" key="2">
    <source>
        <dbReference type="ARBA" id="ARBA00008072"/>
    </source>
</evidence>
<dbReference type="PANTHER" id="PTHR43161">
    <property type="entry name" value="SORBITOL DEHYDROGENASE"/>
    <property type="match status" value="1"/>
</dbReference>
<reference evidence="9" key="1">
    <citation type="journal article" date="2016" name="Genome Announc.">
        <title>Draft genome sequences of fungus Aspergillus calidoustus.</title>
        <authorList>
            <person name="Horn F."/>
            <person name="Linde J."/>
            <person name="Mattern D.J."/>
            <person name="Walther G."/>
            <person name="Guthke R."/>
            <person name="Scherlach K."/>
            <person name="Martin K."/>
            <person name="Brakhage A.A."/>
            <person name="Petzke L."/>
            <person name="Valiante V."/>
        </authorList>
    </citation>
    <scope>NUCLEOTIDE SEQUENCE [LARGE SCALE GENOMIC DNA]</scope>
    <source>
        <strain evidence="9">SF006504</strain>
    </source>
</reference>
<dbReference type="Gene3D" id="3.90.180.10">
    <property type="entry name" value="Medium-chain alcohol dehydrogenases, catalytic domain"/>
    <property type="match status" value="1"/>
</dbReference>
<dbReference type="Gene3D" id="3.40.50.720">
    <property type="entry name" value="NAD(P)-binding Rossmann-like Domain"/>
    <property type="match status" value="1"/>
</dbReference>
<comment type="similarity">
    <text evidence="2 6">Belongs to the zinc-containing alcohol dehydrogenase family.</text>
</comment>
<dbReference type="PROSITE" id="PS00059">
    <property type="entry name" value="ADH_ZINC"/>
    <property type="match status" value="1"/>
</dbReference>
<dbReference type="SMART" id="SM00829">
    <property type="entry name" value="PKS_ER"/>
    <property type="match status" value="1"/>
</dbReference>
<keyword evidence="3 6" id="KW-0479">Metal-binding</keyword>
<dbReference type="Proteomes" id="UP000054771">
    <property type="component" value="Unassembled WGS sequence"/>
</dbReference>
<gene>
    <name evidence="8" type="ORF">ASPCAL12085</name>
</gene>
<dbReference type="STRING" id="454130.A0A0U5CFB4"/>
<keyword evidence="9" id="KW-1185">Reference proteome</keyword>
<dbReference type="Pfam" id="PF08240">
    <property type="entry name" value="ADH_N"/>
    <property type="match status" value="1"/>
</dbReference>
<evidence type="ECO:0000256" key="1">
    <source>
        <dbReference type="ARBA" id="ARBA00001947"/>
    </source>
</evidence>
<keyword evidence="5" id="KW-0560">Oxidoreductase</keyword>
<dbReference type="InterPro" id="IPR020843">
    <property type="entry name" value="ER"/>
</dbReference>
<keyword evidence="4 6" id="KW-0862">Zinc</keyword>
<organism evidence="8 9">
    <name type="scientific">Aspergillus calidoustus</name>
    <dbReference type="NCBI Taxonomy" id="454130"/>
    <lineage>
        <taxon>Eukaryota</taxon>
        <taxon>Fungi</taxon>
        <taxon>Dikarya</taxon>
        <taxon>Ascomycota</taxon>
        <taxon>Pezizomycotina</taxon>
        <taxon>Eurotiomycetes</taxon>
        <taxon>Eurotiomycetidae</taxon>
        <taxon>Eurotiales</taxon>
        <taxon>Aspergillaceae</taxon>
        <taxon>Aspergillus</taxon>
        <taxon>Aspergillus subgen. Nidulantes</taxon>
    </lineage>
</organism>
<evidence type="ECO:0000259" key="7">
    <source>
        <dbReference type="SMART" id="SM00829"/>
    </source>
</evidence>
<dbReference type="PANTHER" id="PTHR43161:SF23">
    <property type="entry name" value="(R,R)-BUTANEDIOL DEHYDROGENASE-RELATED"/>
    <property type="match status" value="1"/>
</dbReference>
<proteinExistence type="inferred from homology"/>
<evidence type="ECO:0000256" key="5">
    <source>
        <dbReference type="ARBA" id="ARBA00023002"/>
    </source>
</evidence>
<dbReference type="OMA" id="LFCGHCA"/>
<dbReference type="InterPro" id="IPR002328">
    <property type="entry name" value="ADH_Zn_CS"/>
</dbReference>
<dbReference type="InterPro" id="IPR036291">
    <property type="entry name" value="NAD(P)-bd_dom_sf"/>
</dbReference>
<dbReference type="InterPro" id="IPR011032">
    <property type="entry name" value="GroES-like_sf"/>
</dbReference>
<dbReference type="SUPFAM" id="SSF50129">
    <property type="entry name" value="GroES-like"/>
    <property type="match status" value="1"/>
</dbReference>
<evidence type="ECO:0000313" key="8">
    <source>
        <dbReference type="EMBL" id="CEL08940.1"/>
    </source>
</evidence>
<accession>A0A0U5CFB4</accession>
<dbReference type="GO" id="GO:0000721">
    <property type="term" value="F:(R,R)-butanediol dehydrogenase activity"/>
    <property type="evidence" value="ECO:0007669"/>
    <property type="project" value="TreeGrafter"/>
</dbReference>
<dbReference type="Pfam" id="PF00107">
    <property type="entry name" value="ADH_zinc_N"/>
    <property type="match status" value="1"/>
</dbReference>
<dbReference type="GO" id="GO:0034079">
    <property type="term" value="P:butanediol biosynthetic process"/>
    <property type="evidence" value="ECO:0007669"/>
    <property type="project" value="TreeGrafter"/>
</dbReference>
<name>A0A0U5CFB4_ASPCI</name>
<dbReference type="OrthoDB" id="3941538at2759"/>
<evidence type="ECO:0000256" key="3">
    <source>
        <dbReference type="ARBA" id="ARBA00022723"/>
    </source>
</evidence>
<dbReference type="AlphaFoldDB" id="A0A0U5CFB4"/>
<evidence type="ECO:0000256" key="6">
    <source>
        <dbReference type="RuleBase" id="RU361277"/>
    </source>
</evidence>
<comment type="cofactor">
    <cofactor evidence="1 6">
        <name>Zn(2+)</name>
        <dbReference type="ChEBI" id="CHEBI:29105"/>
    </cofactor>
</comment>
<dbReference type="GO" id="GO:0008270">
    <property type="term" value="F:zinc ion binding"/>
    <property type="evidence" value="ECO:0007669"/>
    <property type="project" value="InterPro"/>
</dbReference>
<sequence length="353" mass="37477">MRAARFHGRGDIRIDQIEEPVCGEGQVKIRPAFVGICGSDLHEYLAGPIVIPTKPHALTGSQLPVTLGHEFSGTIEEVGSGVTGLKVGDRVAVRPNLSDGDCPSCVFGRPNCCRNLGFIGFSSNAGGLSDHVAVPAKHAIPLPEGFPLDLGALVEPLTVAWHAVSRSPVSSAKTALVVGGGPIGLAIVQVLKAHGVQTIIVAEVSAQRRTYATTLGATHVFNPVTDDIISRIRGLTNNAGADISFECSGVQAGFDTAMKGIRVRGTTTIVSLWEEKPVIDAFDVVSYEKHVVGAAICDEGDFERVIEAIAEGRINPRPMITSKIRMEDVEEKGFKALVNEKDKHVKILIDIEA</sequence>
<evidence type="ECO:0000313" key="9">
    <source>
        <dbReference type="Proteomes" id="UP000054771"/>
    </source>
</evidence>
<protein>
    <submittedName>
        <fullName evidence="8">Putative Alcohol dehydrogenase, zinc-containing</fullName>
    </submittedName>
</protein>
<dbReference type="GO" id="GO:0005737">
    <property type="term" value="C:cytoplasm"/>
    <property type="evidence" value="ECO:0007669"/>
    <property type="project" value="TreeGrafter"/>
</dbReference>
<dbReference type="InterPro" id="IPR013149">
    <property type="entry name" value="ADH-like_C"/>
</dbReference>
<feature type="domain" description="Enoyl reductase (ER)" evidence="7">
    <location>
        <begin position="8"/>
        <end position="349"/>
    </location>
</feature>
<evidence type="ECO:0000256" key="4">
    <source>
        <dbReference type="ARBA" id="ARBA00022833"/>
    </source>
</evidence>
<dbReference type="InterPro" id="IPR013154">
    <property type="entry name" value="ADH-like_N"/>
</dbReference>
<dbReference type="CDD" id="cd08233">
    <property type="entry name" value="butanediol_DH_like"/>
    <property type="match status" value="1"/>
</dbReference>
<dbReference type="SUPFAM" id="SSF51735">
    <property type="entry name" value="NAD(P)-binding Rossmann-fold domains"/>
    <property type="match status" value="1"/>
</dbReference>
<dbReference type="EMBL" id="CDMC01000012">
    <property type="protein sequence ID" value="CEL08940.1"/>
    <property type="molecule type" value="Genomic_DNA"/>
</dbReference>